<accession>A0A2P2PF89</accession>
<sequence length="53" mass="6188">MCSDEVTIATCGFLKSSKILWIIIGKIFKRDYPTIMQQNDSSRRIEHLSHQFT</sequence>
<proteinExistence type="predicted"/>
<reference evidence="1" key="1">
    <citation type="submission" date="2018-02" db="EMBL/GenBank/DDBJ databases">
        <title>Rhizophora mucronata_Transcriptome.</title>
        <authorList>
            <person name="Meera S.P."/>
            <person name="Sreeshan A."/>
            <person name="Augustine A."/>
        </authorList>
    </citation>
    <scope>NUCLEOTIDE SEQUENCE</scope>
    <source>
        <tissue evidence="1">Leaf</tissue>
    </source>
</reference>
<organism evidence="1">
    <name type="scientific">Rhizophora mucronata</name>
    <name type="common">Asiatic mangrove</name>
    <dbReference type="NCBI Taxonomy" id="61149"/>
    <lineage>
        <taxon>Eukaryota</taxon>
        <taxon>Viridiplantae</taxon>
        <taxon>Streptophyta</taxon>
        <taxon>Embryophyta</taxon>
        <taxon>Tracheophyta</taxon>
        <taxon>Spermatophyta</taxon>
        <taxon>Magnoliopsida</taxon>
        <taxon>eudicotyledons</taxon>
        <taxon>Gunneridae</taxon>
        <taxon>Pentapetalae</taxon>
        <taxon>rosids</taxon>
        <taxon>fabids</taxon>
        <taxon>Malpighiales</taxon>
        <taxon>Rhizophoraceae</taxon>
        <taxon>Rhizophora</taxon>
    </lineage>
</organism>
<protein>
    <submittedName>
        <fullName evidence="1">Uncharacterized protein</fullName>
    </submittedName>
</protein>
<dbReference type="EMBL" id="GGEC01072888">
    <property type="protein sequence ID" value="MBX53372.1"/>
    <property type="molecule type" value="Transcribed_RNA"/>
</dbReference>
<dbReference type="AlphaFoldDB" id="A0A2P2PF89"/>
<name>A0A2P2PF89_RHIMU</name>
<evidence type="ECO:0000313" key="1">
    <source>
        <dbReference type="EMBL" id="MBX53372.1"/>
    </source>
</evidence>